<gene>
    <name evidence="7" type="ORF">TSACC_22854</name>
</gene>
<feature type="transmembrane region" description="Helical" evidence="6">
    <location>
        <begin position="67"/>
        <end position="85"/>
    </location>
</feature>
<dbReference type="InParanoid" id="A0A146G9V1"/>
<feature type="transmembrane region" description="Helical" evidence="6">
    <location>
        <begin position="30"/>
        <end position="47"/>
    </location>
</feature>
<feature type="transmembrane region" description="Helical" evidence="6">
    <location>
        <begin position="105"/>
        <end position="127"/>
    </location>
</feature>
<dbReference type="PANTHER" id="PTHR23513:SF6">
    <property type="entry name" value="MAJOR FACILITATOR SUPERFAMILY ASSOCIATED DOMAIN-CONTAINING PROTEIN"/>
    <property type="match status" value="1"/>
</dbReference>
<proteinExistence type="predicted"/>
<keyword evidence="3 6" id="KW-0812">Transmembrane</keyword>
<keyword evidence="4 6" id="KW-1133">Transmembrane helix</keyword>
<comment type="subcellular location">
    <subcellularLocation>
        <location evidence="1">Cell membrane</location>
        <topology evidence="1">Multi-pass membrane protein</topology>
    </subcellularLocation>
</comment>
<dbReference type="Pfam" id="PF13347">
    <property type="entry name" value="MFS_2"/>
    <property type="match status" value="1"/>
</dbReference>
<evidence type="ECO:0000256" key="2">
    <source>
        <dbReference type="ARBA" id="ARBA00022475"/>
    </source>
</evidence>
<feature type="transmembrane region" description="Helical" evidence="6">
    <location>
        <begin position="271"/>
        <end position="294"/>
    </location>
</feature>
<dbReference type="Gene3D" id="1.20.1250.20">
    <property type="entry name" value="MFS general substrate transporter like domains"/>
    <property type="match status" value="2"/>
</dbReference>
<keyword evidence="5 6" id="KW-0472">Membrane</keyword>
<dbReference type="PANTHER" id="PTHR23513">
    <property type="entry name" value="INTEGRAL MEMBRANE EFFLUX PROTEIN-RELATED"/>
    <property type="match status" value="1"/>
</dbReference>
<feature type="transmembrane region" description="Helical" evidence="6">
    <location>
        <begin position="428"/>
        <end position="446"/>
    </location>
</feature>
<dbReference type="InterPro" id="IPR036259">
    <property type="entry name" value="MFS_trans_sf"/>
</dbReference>
<dbReference type="EMBL" id="BDCO01000002">
    <property type="protein sequence ID" value="GAT34429.1"/>
    <property type="molecule type" value="Genomic_DNA"/>
</dbReference>
<protein>
    <submittedName>
        <fullName evidence="7">MFS-type transporter, Atg22 family</fullName>
    </submittedName>
</protein>
<dbReference type="SUPFAM" id="SSF103473">
    <property type="entry name" value="MFS general substrate transporter"/>
    <property type="match status" value="1"/>
</dbReference>
<evidence type="ECO:0000256" key="4">
    <source>
        <dbReference type="ARBA" id="ARBA00022989"/>
    </source>
</evidence>
<dbReference type="Proteomes" id="UP000076023">
    <property type="component" value="Unassembled WGS sequence"/>
</dbReference>
<evidence type="ECO:0000256" key="6">
    <source>
        <dbReference type="SAM" id="Phobius"/>
    </source>
</evidence>
<dbReference type="OrthoDB" id="177909at2"/>
<feature type="transmembrane region" description="Helical" evidence="6">
    <location>
        <begin position="398"/>
        <end position="416"/>
    </location>
</feature>
<dbReference type="AlphaFoldDB" id="A0A146G9V1"/>
<feature type="transmembrane region" description="Helical" evidence="6">
    <location>
        <begin position="360"/>
        <end position="377"/>
    </location>
</feature>
<keyword evidence="8" id="KW-1185">Reference proteome</keyword>
<organism evidence="7 8">
    <name type="scientific">Terrimicrobium sacchariphilum</name>
    <dbReference type="NCBI Taxonomy" id="690879"/>
    <lineage>
        <taxon>Bacteria</taxon>
        <taxon>Pseudomonadati</taxon>
        <taxon>Verrucomicrobiota</taxon>
        <taxon>Terrimicrobiia</taxon>
        <taxon>Terrimicrobiales</taxon>
        <taxon>Terrimicrobiaceae</taxon>
        <taxon>Terrimicrobium</taxon>
    </lineage>
</organism>
<evidence type="ECO:0000313" key="7">
    <source>
        <dbReference type="EMBL" id="GAT34429.1"/>
    </source>
</evidence>
<keyword evidence="2" id="KW-1003">Cell membrane</keyword>
<feature type="transmembrane region" description="Helical" evidence="6">
    <location>
        <begin position="306"/>
        <end position="326"/>
    </location>
</feature>
<name>A0A146G9V1_TERSA</name>
<dbReference type="GO" id="GO:0005886">
    <property type="term" value="C:plasma membrane"/>
    <property type="evidence" value="ECO:0007669"/>
    <property type="project" value="UniProtKB-SubCell"/>
</dbReference>
<dbReference type="STRING" id="690879.TSACC_22854"/>
<evidence type="ECO:0000256" key="3">
    <source>
        <dbReference type="ARBA" id="ARBA00022692"/>
    </source>
</evidence>
<evidence type="ECO:0000313" key="8">
    <source>
        <dbReference type="Proteomes" id="UP000076023"/>
    </source>
</evidence>
<reference evidence="8" key="1">
    <citation type="journal article" date="2017" name="Genome Announc.">
        <title>Draft Genome Sequence of Terrimicrobium sacchariphilum NM-5T, a Facultative Anaerobic Soil Bacterium of the Class Spartobacteria.</title>
        <authorList>
            <person name="Qiu Y.L."/>
            <person name="Tourlousse D.M."/>
            <person name="Matsuura N."/>
            <person name="Ohashi A."/>
            <person name="Sekiguchi Y."/>
        </authorList>
    </citation>
    <scope>NUCLEOTIDE SEQUENCE [LARGE SCALE GENOMIC DNA]</scope>
    <source>
        <strain evidence="8">NM-5</strain>
    </source>
</reference>
<evidence type="ECO:0000256" key="1">
    <source>
        <dbReference type="ARBA" id="ARBA00004651"/>
    </source>
</evidence>
<feature type="transmembrane region" description="Helical" evidence="6">
    <location>
        <begin position="186"/>
        <end position="210"/>
    </location>
</feature>
<sequence length="465" mass="51588">MNSTPISSPLPGTQPGVYTAGSLVYSKKSLMVLSLWLLWGDFAFYFFETVFGRFLPLFLKDLQASNTMIGVMTGSFAGLVNVLFLPSISRWCDNLRTPLGRRIPLLIVATPLTASMVVAVGFAPEMAKWISSNFFHLLPGGTSEKNIVIWLMCVFVVSFHFLNMVLVNAYNWLIRDVVPLPVMSRFLAWFTIIGTLSSAVFLFFVFPHLSTHRHEIFIGVGVAYTILFLLMCWKVKEGNYPPPQPASERTGFFKTFIVYFRECLQIPLYRYFFLAYLLVTASLNCAGNFITLFAGNTLHLDMNEMGHVFGWTAVISLVFSYPIGWLCDRFSPIHVAIASISAIIAGALLAFFFIGSATGFLVYSLAFSLPTMAWALAQRATSMKLFPAEYFGQFSSGLNVFGCGALIIGNILIGILMDASGSNYRVAFLWTVGISASALIPMVLVLRGWQQHGGHDNYVPPLPSR</sequence>
<dbReference type="RefSeq" id="WP_084400510.1">
    <property type="nucleotide sequence ID" value="NZ_BDCO01000002.1"/>
</dbReference>
<feature type="transmembrane region" description="Helical" evidence="6">
    <location>
        <begin position="333"/>
        <end position="354"/>
    </location>
</feature>
<evidence type="ECO:0000256" key="5">
    <source>
        <dbReference type="ARBA" id="ARBA00023136"/>
    </source>
</evidence>
<accession>A0A146G9V1</accession>
<feature type="transmembrane region" description="Helical" evidence="6">
    <location>
        <begin position="216"/>
        <end position="233"/>
    </location>
</feature>
<comment type="caution">
    <text evidence="7">The sequence shown here is derived from an EMBL/GenBank/DDBJ whole genome shotgun (WGS) entry which is preliminary data.</text>
</comment>
<feature type="transmembrane region" description="Helical" evidence="6">
    <location>
        <begin position="147"/>
        <end position="174"/>
    </location>
</feature>